<dbReference type="Pfam" id="PF00732">
    <property type="entry name" value="GMC_oxred_N"/>
    <property type="match status" value="1"/>
</dbReference>
<keyword evidence="3" id="KW-0285">Flavoprotein</keyword>
<dbReference type="GO" id="GO:0016614">
    <property type="term" value="F:oxidoreductase activity, acting on CH-OH group of donors"/>
    <property type="evidence" value="ECO:0007669"/>
    <property type="project" value="InterPro"/>
</dbReference>
<evidence type="ECO:0000259" key="6">
    <source>
        <dbReference type="Pfam" id="PF00732"/>
    </source>
</evidence>
<accession>A0A7K1SM38</accession>
<evidence type="ECO:0000259" key="7">
    <source>
        <dbReference type="Pfam" id="PF05199"/>
    </source>
</evidence>
<dbReference type="SUPFAM" id="SSF51905">
    <property type="entry name" value="FAD/NAD(P)-binding domain"/>
    <property type="match status" value="1"/>
</dbReference>
<dbReference type="InterPro" id="IPR036188">
    <property type="entry name" value="FAD/NAD-bd_sf"/>
</dbReference>
<dbReference type="EMBL" id="WPIN01000017">
    <property type="protein sequence ID" value="MVM34666.1"/>
    <property type="molecule type" value="Genomic_DNA"/>
</dbReference>
<feature type="domain" description="Glucose-methanol-choline oxidoreductase C-terminal" evidence="7">
    <location>
        <begin position="438"/>
        <end position="556"/>
    </location>
</feature>
<dbReference type="AlphaFoldDB" id="A0A7K1SM38"/>
<dbReference type="InterPro" id="IPR007867">
    <property type="entry name" value="GMC_OxRtase_C"/>
</dbReference>
<gene>
    <name evidence="8" type="ORF">GO755_31855</name>
</gene>
<dbReference type="SUPFAM" id="SSF54373">
    <property type="entry name" value="FAD-linked reductases, C-terminal domain"/>
    <property type="match status" value="1"/>
</dbReference>
<dbReference type="InterPro" id="IPR000172">
    <property type="entry name" value="GMC_OxRdtase_N"/>
</dbReference>
<evidence type="ECO:0000313" key="8">
    <source>
        <dbReference type="EMBL" id="MVM34666.1"/>
    </source>
</evidence>
<dbReference type="Gene3D" id="3.50.50.60">
    <property type="entry name" value="FAD/NAD(P)-binding domain"/>
    <property type="match status" value="2"/>
</dbReference>
<reference evidence="8 9" key="1">
    <citation type="submission" date="2019-12" db="EMBL/GenBank/DDBJ databases">
        <title>Spirosoma sp. HMF4905 genome sequencing and assembly.</title>
        <authorList>
            <person name="Kang H."/>
            <person name="Cha I."/>
            <person name="Kim H."/>
            <person name="Joh K."/>
        </authorList>
    </citation>
    <scope>NUCLEOTIDE SEQUENCE [LARGE SCALE GENOMIC DNA]</scope>
    <source>
        <strain evidence="8 9">HMF4905</strain>
    </source>
</reference>
<comment type="similarity">
    <text evidence="2">Belongs to the GMC oxidoreductase family.</text>
</comment>
<evidence type="ECO:0000313" key="9">
    <source>
        <dbReference type="Proteomes" id="UP000436006"/>
    </source>
</evidence>
<comment type="caution">
    <text evidence="8">The sequence shown here is derived from an EMBL/GenBank/DDBJ whole genome shotgun (WGS) entry which is preliminary data.</text>
</comment>
<dbReference type="GO" id="GO:0050660">
    <property type="term" value="F:flavin adenine dinucleotide binding"/>
    <property type="evidence" value="ECO:0007669"/>
    <property type="project" value="InterPro"/>
</dbReference>
<evidence type="ECO:0000256" key="5">
    <source>
        <dbReference type="ARBA" id="ARBA00023002"/>
    </source>
</evidence>
<dbReference type="InterPro" id="IPR051473">
    <property type="entry name" value="P2Ox-like"/>
</dbReference>
<name>A0A7K1SM38_9BACT</name>
<keyword evidence="5" id="KW-0560">Oxidoreductase</keyword>
<dbReference type="PANTHER" id="PTHR42784:SF1">
    <property type="entry name" value="PYRANOSE 2-OXIDASE"/>
    <property type="match status" value="1"/>
</dbReference>
<dbReference type="Pfam" id="PF05199">
    <property type="entry name" value="GMC_oxred_C"/>
    <property type="match status" value="1"/>
</dbReference>
<comment type="cofactor">
    <cofactor evidence="1">
        <name>FAD</name>
        <dbReference type="ChEBI" id="CHEBI:57692"/>
    </cofactor>
</comment>
<dbReference type="Proteomes" id="UP000436006">
    <property type="component" value="Unassembled WGS sequence"/>
</dbReference>
<evidence type="ECO:0000256" key="2">
    <source>
        <dbReference type="ARBA" id="ARBA00010790"/>
    </source>
</evidence>
<evidence type="ECO:0000256" key="3">
    <source>
        <dbReference type="ARBA" id="ARBA00022630"/>
    </source>
</evidence>
<organism evidence="8 9">
    <name type="scientific">Spirosoma arboris</name>
    <dbReference type="NCBI Taxonomy" id="2682092"/>
    <lineage>
        <taxon>Bacteria</taxon>
        <taxon>Pseudomonadati</taxon>
        <taxon>Bacteroidota</taxon>
        <taxon>Cytophagia</taxon>
        <taxon>Cytophagales</taxon>
        <taxon>Cytophagaceae</taxon>
        <taxon>Spirosoma</taxon>
    </lineage>
</organism>
<sequence>MPNLNTTVNKTHTYDAIVIGSGISGGWAAKELCEKGLKTLVLERGRLVNHIEDYPTMNLDHWDFAHRETLSHADQQTYHVQERSGFVNETNKHFYNNDLDAPYTEVKRFDWIRGNQVGGRSLLWGKQCYRWSDLDFEANAKDGIAIDWPIRYKDIEPWYTYAEKFVGISGEKLGLSHLPDGYFLPPMELNCLEKHVRTELERKFKGRHLTIGRVAHLTEPKPWHLELGRAQCQNRNRCSRGCPYGAYFSSNAATLPAANKTNNFTIRPNSVVHSIIYDEQKQRATGVRVIDAESKEMVEFYAKIIFCNASTLGTTAILLNSTSKRYPNGLGNDSGELGHNLMDHHYRLGAMGGFDGFADQYYKGRRPNGIFIPRYRNLDEASHTDKFIRGYDYQGAAGRGNWGGGVNREGIGADFKDSLFEPGGWGMSLVGFGECLPYHDNHAKLDQNKKDKWGLPMLSIDAEFKENEMKMREQIKADAVEMLEAAGLKNVASFDYSGGIGAGVHEMGTARMGRDPKTSVLNGNNQVHSVPNLFVTDGACMTSSSCVNPSITYMALTARAADFAVGELNRLNM</sequence>
<evidence type="ECO:0000256" key="1">
    <source>
        <dbReference type="ARBA" id="ARBA00001974"/>
    </source>
</evidence>
<dbReference type="RefSeq" id="WP_157589484.1">
    <property type="nucleotide sequence ID" value="NZ_WPIN01000017.1"/>
</dbReference>
<keyword evidence="4" id="KW-0274">FAD</keyword>
<proteinExistence type="inferred from homology"/>
<protein>
    <submittedName>
        <fullName evidence="8">GMC family oxidoreductase</fullName>
    </submittedName>
</protein>
<evidence type="ECO:0000256" key="4">
    <source>
        <dbReference type="ARBA" id="ARBA00022827"/>
    </source>
</evidence>
<keyword evidence="9" id="KW-1185">Reference proteome</keyword>
<feature type="domain" description="Glucose-methanol-choline oxidoreductase N-terminal" evidence="6">
    <location>
        <begin position="231"/>
        <end position="344"/>
    </location>
</feature>
<dbReference type="PANTHER" id="PTHR42784">
    <property type="entry name" value="PYRANOSE 2-OXIDASE"/>
    <property type="match status" value="1"/>
</dbReference>